<evidence type="ECO:0000256" key="3">
    <source>
        <dbReference type="ARBA" id="ARBA00007769"/>
    </source>
</evidence>
<dbReference type="EMBL" id="VDGI01000005">
    <property type="protein sequence ID" value="TQR20590.1"/>
    <property type="molecule type" value="Genomic_DNA"/>
</dbReference>
<dbReference type="SUPFAM" id="SSF53659">
    <property type="entry name" value="Isocitrate/Isopropylmalate dehydrogenase-like"/>
    <property type="match status" value="1"/>
</dbReference>
<organism evidence="11 12">
    <name type="scientific">Psychrobacillus vulpis</name>
    <dbReference type="NCBI Taxonomy" id="2325572"/>
    <lineage>
        <taxon>Bacteria</taxon>
        <taxon>Bacillati</taxon>
        <taxon>Bacillota</taxon>
        <taxon>Bacilli</taxon>
        <taxon>Bacillales</taxon>
        <taxon>Bacillaceae</taxon>
        <taxon>Psychrobacillus</taxon>
    </lineage>
</organism>
<evidence type="ECO:0000313" key="11">
    <source>
        <dbReference type="EMBL" id="TQR20590.1"/>
    </source>
</evidence>
<protein>
    <recommendedName>
        <fullName evidence="4">D-malate dehydrogenase (decarboxylating)</fullName>
        <ecNumber evidence="4">1.1.1.83</ecNumber>
    </recommendedName>
</protein>
<dbReference type="GO" id="GO:0046553">
    <property type="term" value="F:D-malate dehydrogenase (decarboxylating) (NAD+) activity"/>
    <property type="evidence" value="ECO:0007669"/>
    <property type="project" value="UniProtKB-EC"/>
</dbReference>
<dbReference type="GO" id="GO:0000287">
    <property type="term" value="F:magnesium ion binding"/>
    <property type="evidence" value="ECO:0007669"/>
    <property type="project" value="InterPro"/>
</dbReference>
<proteinExistence type="inferred from homology"/>
<evidence type="ECO:0000256" key="9">
    <source>
        <dbReference type="ARBA" id="ARBA00049301"/>
    </source>
</evidence>
<dbReference type="InterPro" id="IPR011829">
    <property type="entry name" value="TTC_DH"/>
</dbReference>
<dbReference type="Pfam" id="PF00180">
    <property type="entry name" value="Iso_dh"/>
    <property type="match status" value="1"/>
</dbReference>
<dbReference type="Gene3D" id="3.40.718.10">
    <property type="entry name" value="Isopropylmalate Dehydrogenase"/>
    <property type="match status" value="1"/>
</dbReference>
<dbReference type="InterPro" id="IPR050501">
    <property type="entry name" value="ICDH/IPMDH"/>
</dbReference>
<dbReference type="GO" id="GO:0051287">
    <property type="term" value="F:NAD binding"/>
    <property type="evidence" value="ECO:0007669"/>
    <property type="project" value="InterPro"/>
</dbReference>
<dbReference type="InterPro" id="IPR019818">
    <property type="entry name" value="IsoCit/isopropylmalate_DH_CS"/>
</dbReference>
<dbReference type="RefSeq" id="WP_142641970.1">
    <property type="nucleotide sequence ID" value="NZ_VDGI01000005.1"/>
</dbReference>
<evidence type="ECO:0000256" key="2">
    <source>
        <dbReference type="ARBA" id="ARBA00001946"/>
    </source>
</evidence>
<dbReference type="InterPro" id="IPR024084">
    <property type="entry name" value="IsoPropMal-DH-like_dom"/>
</dbReference>
<keyword evidence="8" id="KW-0464">Manganese</keyword>
<dbReference type="NCBIfam" id="TIGR02089">
    <property type="entry name" value="TTC"/>
    <property type="match status" value="1"/>
</dbReference>
<dbReference type="Proteomes" id="UP000316626">
    <property type="component" value="Unassembled WGS sequence"/>
</dbReference>
<reference evidence="11 12" key="1">
    <citation type="submission" date="2019-06" db="EMBL/GenBank/DDBJ databases">
        <title>Psychrobacillus vulpis sp. nov., a new species isolated from feces of a red fox that inhabits in The Tablas de Daimiel Natural Park, Albacete, Spain.</title>
        <authorList>
            <person name="Rodriguez M."/>
            <person name="Reina J.C."/>
            <person name="Bejar V."/>
            <person name="Llamas I."/>
        </authorList>
    </citation>
    <scope>NUCLEOTIDE SEQUENCE [LARGE SCALE GENOMIC DNA]</scope>
    <source>
        <strain evidence="11 12">Z8</strain>
    </source>
</reference>
<evidence type="ECO:0000256" key="5">
    <source>
        <dbReference type="ARBA" id="ARBA00022723"/>
    </source>
</evidence>
<accession>A0A544TT63</accession>
<evidence type="ECO:0000256" key="7">
    <source>
        <dbReference type="ARBA" id="ARBA00023027"/>
    </source>
</evidence>
<evidence type="ECO:0000256" key="8">
    <source>
        <dbReference type="ARBA" id="ARBA00023211"/>
    </source>
</evidence>
<name>A0A544TT63_9BACI</name>
<dbReference type="PANTHER" id="PTHR43275:SF1">
    <property type="entry name" value="D-MALATE DEHYDROGENASE [DECARBOXYLATING]"/>
    <property type="match status" value="1"/>
</dbReference>
<dbReference type="EC" id="1.1.1.83" evidence="4"/>
<dbReference type="OrthoDB" id="9806254at2"/>
<evidence type="ECO:0000313" key="12">
    <source>
        <dbReference type="Proteomes" id="UP000316626"/>
    </source>
</evidence>
<evidence type="ECO:0000259" key="10">
    <source>
        <dbReference type="SMART" id="SM01329"/>
    </source>
</evidence>
<keyword evidence="6 11" id="KW-0560">Oxidoreductase</keyword>
<keyword evidence="5" id="KW-0479">Metal-binding</keyword>
<evidence type="ECO:0000256" key="6">
    <source>
        <dbReference type="ARBA" id="ARBA00023002"/>
    </source>
</evidence>
<dbReference type="PROSITE" id="PS00470">
    <property type="entry name" value="IDH_IMDH"/>
    <property type="match status" value="1"/>
</dbReference>
<dbReference type="SMART" id="SM01329">
    <property type="entry name" value="Iso_dh"/>
    <property type="match status" value="1"/>
</dbReference>
<sequence>MKEFKIAVIAGDGIGVEVMEEALHVLNVLQDYEKDLVLHMEKLPWGSDYYLENGSMMPDDGLDILKKFDAILFGAIGDARVPDDVTIWELIMPIRKQFQQYVNFRPVKSLEGIKSPLSNVDNIDFVIFRENAEGEYSNSGGRMFDSQSSELAIQNTIMTRKGIERITKAASDYAVKNGKKKVTSATKSNAVIHAMKLWDECVKQTVLIDFPELQLESVYIDALVAYLVQRPHTFEVVVASNLFGDILSDLGSAIVGGLGLSPSANINPEKKFPSMFEPVHGSAPDIAGKGIANPIAQVWSAALMLDHLGRKDLSTKIIKAIEEVLSEGKVKTADIGGNATTKQMGAVIVEKIKDQYINEKMETPLYGIKQ</sequence>
<dbReference type="AlphaFoldDB" id="A0A544TT63"/>
<feature type="domain" description="Isopropylmalate dehydrogenase-like" evidence="10">
    <location>
        <begin position="5"/>
        <end position="348"/>
    </location>
</feature>
<evidence type="ECO:0000256" key="1">
    <source>
        <dbReference type="ARBA" id="ARBA00001936"/>
    </source>
</evidence>
<comment type="similarity">
    <text evidence="3">Belongs to the isocitrate and isopropylmalate dehydrogenases family.</text>
</comment>
<keyword evidence="7" id="KW-0520">NAD</keyword>
<comment type="catalytic activity">
    <reaction evidence="9">
        <text>(R)-malate + NAD(+) = pyruvate + CO2 + NADH</text>
        <dbReference type="Rhea" id="RHEA:18365"/>
        <dbReference type="ChEBI" id="CHEBI:15361"/>
        <dbReference type="ChEBI" id="CHEBI:15588"/>
        <dbReference type="ChEBI" id="CHEBI:16526"/>
        <dbReference type="ChEBI" id="CHEBI:57540"/>
        <dbReference type="ChEBI" id="CHEBI:57945"/>
        <dbReference type="EC" id="1.1.1.83"/>
    </reaction>
</comment>
<keyword evidence="12" id="KW-1185">Reference proteome</keyword>
<evidence type="ECO:0000256" key="4">
    <source>
        <dbReference type="ARBA" id="ARBA00013126"/>
    </source>
</evidence>
<comment type="caution">
    <text evidence="11">The sequence shown here is derived from an EMBL/GenBank/DDBJ whole genome shotgun (WGS) entry which is preliminary data.</text>
</comment>
<gene>
    <name evidence="11" type="ORF">FG384_07290</name>
</gene>
<comment type="cofactor">
    <cofactor evidence="2">
        <name>Mg(2+)</name>
        <dbReference type="ChEBI" id="CHEBI:18420"/>
    </cofactor>
</comment>
<comment type="cofactor">
    <cofactor evidence="1">
        <name>Mn(2+)</name>
        <dbReference type="ChEBI" id="CHEBI:29035"/>
    </cofactor>
</comment>
<dbReference type="PANTHER" id="PTHR43275">
    <property type="entry name" value="D-MALATE DEHYDROGENASE [DECARBOXYLATING]"/>
    <property type="match status" value="1"/>
</dbReference>